<evidence type="ECO:0000313" key="2">
    <source>
        <dbReference type="EnsemblPlants" id="PNT74836"/>
    </source>
</evidence>
<dbReference type="AlphaFoldDB" id="A0A2K2DKN9"/>
<dbReference type="EnsemblPlants" id="PNT74836">
    <property type="protein sequence ID" value="PNT74836"/>
    <property type="gene ID" value="BRADI_1g22887v3"/>
</dbReference>
<reference evidence="2" key="3">
    <citation type="submission" date="2018-08" db="UniProtKB">
        <authorList>
            <consortium name="EnsemblPlants"/>
        </authorList>
    </citation>
    <scope>IDENTIFICATION</scope>
    <source>
        <strain evidence="2">cv. Bd21</strain>
    </source>
</reference>
<reference evidence="1 2" key="1">
    <citation type="journal article" date="2010" name="Nature">
        <title>Genome sequencing and analysis of the model grass Brachypodium distachyon.</title>
        <authorList>
            <consortium name="International Brachypodium Initiative"/>
        </authorList>
    </citation>
    <scope>NUCLEOTIDE SEQUENCE [LARGE SCALE GENOMIC DNA]</scope>
    <source>
        <strain evidence="1 2">Bd21</strain>
    </source>
</reference>
<reference evidence="1" key="2">
    <citation type="submission" date="2017-06" db="EMBL/GenBank/DDBJ databases">
        <title>WGS assembly of Brachypodium distachyon.</title>
        <authorList>
            <consortium name="The International Brachypodium Initiative"/>
            <person name="Lucas S."/>
            <person name="Harmon-Smith M."/>
            <person name="Lail K."/>
            <person name="Tice H."/>
            <person name="Grimwood J."/>
            <person name="Bruce D."/>
            <person name="Barry K."/>
            <person name="Shu S."/>
            <person name="Lindquist E."/>
            <person name="Wang M."/>
            <person name="Pitluck S."/>
            <person name="Vogel J.P."/>
            <person name="Garvin D.F."/>
            <person name="Mockler T.C."/>
            <person name="Schmutz J."/>
            <person name="Rokhsar D."/>
            <person name="Bevan M.W."/>
        </authorList>
    </citation>
    <scope>NUCLEOTIDE SEQUENCE</scope>
    <source>
        <strain evidence="1">Bd21</strain>
    </source>
</reference>
<proteinExistence type="predicted"/>
<accession>A0A2K2DKN9</accession>
<dbReference type="InParanoid" id="A0A2K2DKN9"/>
<evidence type="ECO:0000313" key="3">
    <source>
        <dbReference type="Proteomes" id="UP000008810"/>
    </source>
</evidence>
<name>A0A2K2DKN9_BRADI</name>
<evidence type="ECO:0000313" key="1">
    <source>
        <dbReference type="EMBL" id="PNT74836.1"/>
    </source>
</evidence>
<organism evidence="1">
    <name type="scientific">Brachypodium distachyon</name>
    <name type="common">Purple false brome</name>
    <name type="synonym">Trachynia distachya</name>
    <dbReference type="NCBI Taxonomy" id="15368"/>
    <lineage>
        <taxon>Eukaryota</taxon>
        <taxon>Viridiplantae</taxon>
        <taxon>Streptophyta</taxon>
        <taxon>Embryophyta</taxon>
        <taxon>Tracheophyta</taxon>
        <taxon>Spermatophyta</taxon>
        <taxon>Magnoliopsida</taxon>
        <taxon>Liliopsida</taxon>
        <taxon>Poales</taxon>
        <taxon>Poaceae</taxon>
        <taxon>BOP clade</taxon>
        <taxon>Pooideae</taxon>
        <taxon>Stipodae</taxon>
        <taxon>Brachypodieae</taxon>
        <taxon>Brachypodium</taxon>
    </lineage>
</organism>
<protein>
    <submittedName>
        <fullName evidence="1 2">Uncharacterized protein</fullName>
    </submittedName>
</protein>
<sequence length="77" mass="8498">MSSAPYHASLDFSTAKMPLDNAQCTPVGPQDKRQRWFAFGDIAWEGQHEASIDLLAISVGEATRSSQKKKKRCSARS</sequence>
<dbReference type="Gramene" id="PNT74836">
    <property type="protein sequence ID" value="PNT74836"/>
    <property type="gene ID" value="BRADI_1g22887v3"/>
</dbReference>
<dbReference type="EMBL" id="CM000880">
    <property type="protein sequence ID" value="PNT74836.1"/>
    <property type="molecule type" value="Genomic_DNA"/>
</dbReference>
<keyword evidence="3" id="KW-1185">Reference proteome</keyword>
<gene>
    <name evidence="1" type="ORF">BRADI_1g22887v3</name>
</gene>
<dbReference type="Proteomes" id="UP000008810">
    <property type="component" value="Chromosome 1"/>
</dbReference>